<comment type="caution">
    <text evidence="2">The sequence shown here is derived from an EMBL/GenBank/DDBJ whole genome shotgun (WGS) entry which is preliminary data.</text>
</comment>
<evidence type="ECO:0000256" key="1">
    <source>
        <dbReference type="SAM" id="Phobius"/>
    </source>
</evidence>
<protein>
    <submittedName>
        <fullName evidence="2">Uncharacterized protein</fullName>
    </submittedName>
</protein>
<keyword evidence="3" id="KW-1185">Reference proteome</keyword>
<name>A0A3M7QJU0_BRAPC</name>
<evidence type="ECO:0000313" key="2">
    <source>
        <dbReference type="EMBL" id="RNA11706.1"/>
    </source>
</evidence>
<dbReference type="Proteomes" id="UP000276133">
    <property type="component" value="Unassembled WGS sequence"/>
</dbReference>
<reference evidence="2 3" key="1">
    <citation type="journal article" date="2018" name="Sci. Rep.">
        <title>Genomic signatures of local adaptation to the degree of environmental predictability in rotifers.</title>
        <authorList>
            <person name="Franch-Gras L."/>
            <person name="Hahn C."/>
            <person name="Garcia-Roger E.M."/>
            <person name="Carmona M.J."/>
            <person name="Serra M."/>
            <person name="Gomez A."/>
        </authorList>
    </citation>
    <scope>NUCLEOTIDE SEQUENCE [LARGE SCALE GENOMIC DNA]</scope>
    <source>
        <strain evidence="2">HYR1</strain>
    </source>
</reference>
<dbReference type="OrthoDB" id="10484436at2759"/>
<accession>A0A3M7QJU0</accession>
<feature type="transmembrane region" description="Helical" evidence="1">
    <location>
        <begin position="94"/>
        <end position="116"/>
    </location>
</feature>
<proteinExistence type="predicted"/>
<gene>
    <name evidence="2" type="ORF">BpHYR1_036755</name>
</gene>
<keyword evidence="1" id="KW-0472">Membrane</keyword>
<dbReference type="AlphaFoldDB" id="A0A3M7QJU0"/>
<sequence length="224" mass="26683">MYPLKQFRINSTKKIKVFLRARLNLYNFPVGYDKYGNEFYDNGVIRKVVNSTCNPTRQLNVRKSHSDWLNYKTDHFPEYVSEQKMGMICLISKIILINAFIVSFKFMALVIIKIGLRNVFSIKKYPIGADRFMNTFYDNGLIRKVNKSEGLNLMPVFVDKKYSDWLNYRSDNFPKFDLEFRLQNVRNKIQDFDSLHRLAFKELNRECLIFDPYSPARVIRKQLI</sequence>
<dbReference type="EMBL" id="REGN01005879">
    <property type="protein sequence ID" value="RNA11706.1"/>
    <property type="molecule type" value="Genomic_DNA"/>
</dbReference>
<keyword evidence="1" id="KW-1133">Transmembrane helix</keyword>
<keyword evidence="1" id="KW-0812">Transmembrane</keyword>
<organism evidence="2 3">
    <name type="scientific">Brachionus plicatilis</name>
    <name type="common">Marine rotifer</name>
    <name type="synonym">Brachionus muelleri</name>
    <dbReference type="NCBI Taxonomy" id="10195"/>
    <lineage>
        <taxon>Eukaryota</taxon>
        <taxon>Metazoa</taxon>
        <taxon>Spiralia</taxon>
        <taxon>Gnathifera</taxon>
        <taxon>Rotifera</taxon>
        <taxon>Eurotatoria</taxon>
        <taxon>Monogononta</taxon>
        <taxon>Pseudotrocha</taxon>
        <taxon>Ploima</taxon>
        <taxon>Brachionidae</taxon>
        <taxon>Brachionus</taxon>
    </lineage>
</organism>
<evidence type="ECO:0000313" key="3">
    <source>
        <dbReference type="Proteomes" id="UP000276133"/>
    </source>
</evidence>